<keyword evidence="2" id="KW-0175">Coiled coil</keyword>
<keyword evidence="3" id="KW-0472">Membrane</keyword>
<dbReference type="SUPFAM" id="SSF158472">
    <property type="entry name" value="HAMP domain-like"/>
    <property type="match status" value="1"/>
</dbReference>
<evidence type="ECO:0000313" key="5">
    <source>
        <dbReference type="EMBL" id="SNS94701.1"/>
    </source>
</evidence>
<dbReference type="AlphaFoldDB" id="A0A239IMD4"/>
<feature type="domain" description="HAMP" evidence="4">
    <location>
        <begin position="329"/>
        <end position="381"/>
    </location>
</feature>
<keyword evidence="1" id="KW-0378">Hydrolase</keyword>
<evidence type="ECO:0000256" key="2">
    <source>
        <dbReference type="SAM" id="Coils"/>
    </source>
</evidence>
<keyword evidence="3" id="KW-0812">Transmembrane</keyword>
<dbReference type="NCBIfam" id="NF038263">
    <property type="entry name" value="prot_phos_SiaA"/>
    <property type="match status" value="1"/>
</dbReference>
<dbReference type="PROSITE" id="PS50885">
    <property type="entry name" value="HAMP"/>
    <property type="match status" value="1"/>
</dbReference>
<reference evidence="6" key="1">
    <citation type="submission" date="2017-06" db="EMBL/GenBank/DDBJ databases">
        <authorList>
            <person name="Varghese N."/>
            <person name="Submissions S."/>
        </authorList>
    </citation>
    <scope>NUCLEOTIDE SEQUENCE [LARGE SCALE GENOMIC DNA]</scope>
    <source>
        <strain evidence="6">CIP 108523</strain>
    </source>
</reference>
<dbReference type="GO" id="GO:0007165">
    <property type="term" value="P:signal transduction"/>
    <property type="evidence" value="ECO:0007669"/>
    <property type="project" value="InterPro"/>
</dbReference>
<protein>
    <submittedName>
        <fullName evidence="5">Serine phosphatase RsbU, regulator of sigma subunit</fullName>
    </submittedName>
</protein>
<dbReference type="GO" id="GO:0016020">
    <property type="term" value="C:membrane"/>
    <property type="evidence" value="ECO:0007669"/>
    <property type="project" value="InterPro"/>
</dbReference>
<dbReference type="Gene3D" id="6.10.340.10">
    <property type="match status" value="1"/>
</dbReference>
<keyword evidence="6" id="KW-1185">Reference proteome</keyword>
<dbReference type="PANTHER" id="PTHR43156:SF9">
    <property type="entry name" value="HAMP DOMAIN-CONTAINING PROTEIN"/>
    <property type="match status" value="1"/>
</dbReference>
<evidence type="ECO:0000256" key="3">
    <source>
        <dbReference type="SAM" id="Phobius"/>
    </source>
</evidence>
<dbReference type="Proteomes" id="UP000242915">
    <property type="component" value="Unassembled WGS sequence"/>
</dbReference>
<dbReference type="Pfam" id="PF00672">
    <property type="entry name" value="HAMP"/>
    <property type="match status" value="1"/>
</dbReference>
<dbReference type="SUPFAM" id="SSF81606">
    <property type="entry name" value="PP2C-like"/>
    <property type="match status" value="1"/>
</dbReference>
<dbReference type="InterPro" id="IPR001932">
    <property type="entry name" value="PPM-type_phosphatase-like_dom"/>
</dbReference>
<name>A0A239IMD4_9PSED</name>
<organism evidence="5 6">
    <name type="scientific">Pseudomonas segetis</name>
    <dbReference type="NCBI Taxonomy" id="298908"/>
    <lineage>
        <taxon>Bacteria</taxon>
        <taxon>Pseudomonadati</taxon>
        <taxon>Pseudomonadota</taxon>
        <taxon>Gammaproteobacteria</taxon>
        <taxon>Pseudomonadales</taxon>
        <taxon>Pseudomonadaceae</taxon>
        <taxon>Pseudomonas</taxon>
    </lineage>
</organism>
<evidence type="ECO:0000259" key="4">
    <source>
        <dbReference type="PROSITE" id="PS50885"/>
    </source>
</evidence>
<sequence>MAVKWGLRGKSALAVLLACAIALVPAVMFGWRALGDIRGHFGEAYARNFTLLHRQQIAAPLSRELALSKRLANSLGTRQWLQDESSSVHRTRFFDEAEGFRSDFLDKSYFIIVDSSLHLYRNDEDSPVSQIRRYTLSQTDPKDAWYFALRDDPTDYSLGIEVDDQNNASKIRFNVRVRNAQNKLLGITGSELNLKPFIDELLSKTEPGVMPMLFNHDGIIQAQLKQGNAPHSNDIFEYLSNRDDRQSLRQIMLQAQTEPNRVKTMDAMVNGKPRLLALAYIEPLRWYVMTSVDLQAANVVDSRWLWLLLISFVALLAVLLLGFAYAVESLVVRPIKGLRRSALAIAAGHYEETLPDARNDEIGELTQAFSSMADQVLQHTRELEGKVQERTQALEQANREMVAAHKKIDDSIDYASLIQRAILPDRQLSASLGQQQFVLWQPRDTVGGDFYVYRQHQEGYLLGVFDCAGHGVPGALMTMLARAAIDHAIGVAGADDPAAILRETDIALRGMLADAQLSRALATNTDAGLVWVNPSHKKLLFAGAKIGLFATDGEAIQELPGGRRALGDKRKGEYQNIELALMPGWTYYMCTDGFLDQAGGEHGFGFGNRRFTAMLQKHAKLPLAEQAELFATKLAEYQGELPQRDDITVLSFRFDQNS</sequence>
<dbReference type="EMBL" id="FZOG01000006">
    <property type="protein sequence ID" value="SNS94701.1"/>
    <property type="molecule type" value="Genomic_DNA"/>
</dbReference>
<proteinExistence type="predicted"/>
<dbReference type="InterPro" id="IPR036457">
    <property type="entry name" value="PPM-type-like_dom_sf"/>
</dbReference>
<dbReference type="Pfam" id="PF07228">
    <property type="entry name" value="SpoIIE"/>
    <property type="match status" value="1"/>
</dbReference>
<dbReference type="RefSeq" id="WP_089360985.1">
    <property type="nucleotide sequence ID" value="NZ_FZOG01000006.1"/>
</dbReference>
<dbReference type="InterPro" id="IPR052016">
    <property type="entry name" value="Bact_Sigma-Reg"/>
</dbReference>
<dbReference type="PANTHER" id="PTHR43156">
    <property type="entry name" value="STAGE II SPORULATION PROTEIN E-RELATED"/>
    <property type="match status" value="1"/>
</dbReference>
<feature type="coiled-coil region" evidence="2">
    <location>
        <begin position="380"/>
        <end position="407"/>
    </location>
</feature>
<dbReference type="CDD" id="cd06225">
    <property type="entry name" value="HAMP"/>
    <property type="match status" value="1"/>
</dbReference>
<dbReference type="InterPro" id="IPR003660">
    <property type="entry name" value="HAMP_dom"/>
</dbReference>
<accession>A0A239IMD4</accession>
<keyword evidence="3" id="KW-1133">Transmembrane helix</keyword>
<dbReference type="Gene3D" id="3.60.40.10">
    <property type="entry name" value="PPM-type phosphatase domain"/>
    <property type="match status" value="1"/>
</dbReference>
<evidence type="ECO:0000256" key="1">
    <source>
        <dbReference type="ARBA" id="ARBA00022801"/>
    </source>
</evidence>
<evidence type="ECO:0000313" key="6">
    <source>
        <dbReference type="Proteomes" id="UP000242915"/>
    </source>
</evidence>
<feature type="transmembrane region" description="Helical" evidence="3">
    <location>
        <begin position="304"/>
        <end position="327"/>
    </location>
</feature>
<dbReference type="SMART" id="SM00331">
    <property type="entry name" value="PP2C_SIG"/>
    <property type="match status" value="1"/>
</dbReference>
<dbReference type="GO" id="GO:0016791">
    <property type="term" value="F:phosphatase activity"/>
    <property type="evidence" value="ECO:0007669"/>
    <property type="project" value="TreeGrafter"/>
</dbReference>
<dbReference type="SMART" id="SM00304">
    <property type="entry name" value="HAMP"/>
    <property type="match status" value="1"/>
</dbReference>
<gene>
    <name evidence="5" type="ORF">SAMN05216255_3956</name>
</gene>